<evidence type="ECO:0000313" key="11">
    <source>
        <dbReference type="EMBL" id="SEJ38391.1"/>
    </source>
</evidence>
<dbReference type="EC" id="2.7.13.3" evidence="8"/>
<dbReference type="Pfam" id="PF13492">
    <property type="entry name" value="GAF_3"/>
    <property type="match status" value="1"/>
</dbReference>
<keyword evidence="5 8" id="KW-0418">Kinase</keyword>
<dbReference type="PANTHER" id="PTHR24421">
    <property type="entry name" value="NITRATE/NITRITE SENSOR PROTEIN NARX-RELATED"/>
    <property type="match status" value="1"/>
</dbReference>
<dbReference type="InterPro" id="IPR003018">
    <property type="entry name" value="GAF"/>
</dbReference>
<sequence>MNMDKSAPIHRYPLYAKVCLLLTCIVALIALLYVGTLMQTRGNEGFRQTLFSLDEAMRLRHRAVDLQSGSPDTARALRDLADSLVRNDTLLNDWRQRGAPTPELTASLAAANAASAAERERVPDTKLATLDALRSQVAYQAQVHTAVLGLLQACTVCLLVFGIVLLAWSARRALLTRPREALQALAQTGEAVPQGRDEIDRLLKLLAQLAVRLRTEQDESARLKRIVEDYIAFADQSLELLHHICAQLAEEEPSGRTLEALLQRLVAVLRARRIALVMTEATAQLLDVDSVVSPNGDVPAIVRSRVTNELMTLVGTHTFSPLEGGDAPPVLAAPVRVPLASYGVLIAEGESDTRFEQRHLYLMETIASVLAHAISNVSRDVRDRRMALFEERNAIARELHDSLAQSLSYMKIQLARLQAVLPPELAQTDIAEIARGIREGIDSAYRQLRELLTTFRSPMHAHGLASTLEELAEEFGSRSEVQISIDNRVPRVRLTVNEEMHVAQIVREALTNVIRHARATTAQVQLMSDGHAMTVSIEDDGRGIDRTQGDEHHYGLSIMRERARSLGGRLEVKAVERGSRVVLSFVPAALAAHKARAVSGAGVR</sequence>
<dbReference type="SUPFAM" id="SSF55874">
    <property type="entry name" value="ATPase domain of HSP90 chaperone/DNA topoisomerase II/histidine kinase"/>
    <property type="match status" value="1"/>
</dbReference>
<evidence type="ECO:0000256" key="2">
    <source>
        <dbReference type="ARBA" id="ARBA00022553"/>
    </source>
</evidence>
<evidence type="ECO:0000256" key="6">
    <source>
        <dbReference type="ARBA" id="ARBA00022840"/>
    </source>
</evidence>
<evidence type="ECO:0000259" key="10">
    <source>
        <dbReference type="PROSITE" id="PS50109"/>
    </source>
</evidence>
<keyword evidence="7 8" id="KW-0902">Two-component regulatory system</keyword>
<dbReference type="SUPFAM" id="SSF55781">
    <property type="entry name" value="GAF domain-like"/>
    <property type="match status" value="1"/>
</dbReference>
<dbReference type="Proteomes" id="UP000198866">
    <property type="component" value="Unassembled WGS sequence"/>
</dbReference>
<dbReference type="Pfam" id="PF07730">
    <property type="entry name" value="HisKA_3"/>
    <property type="match status" value="1"/>
</dbReference>
<keyword evidence="8" id="KW-1003">Cell membrane</keyword>
<dbReference type="InterPro" id="IPR011712">
    <property type="entry name" value="Sig_transdc_His_kin_sub3_dim/P"/>
</dbReference>
<evidence type="ECO:0000256" key="9">
    <source>
        <dbReference type="SAM" id="Phobius"/>
    </source>
</evidence>
<keyword evidence="9" id="KW-0812">Transmembrane</keyword>
<feature type="transmembrane region" description="Helical" evidence="9">
    <location>
        <begin position="146"/>
        <end position="168"/>
    </location>
</feature>
<keyword evidence="3 8" id="KW-0808">Transferase</keyword>
<dbReference type="InterPro" id="IPR029016">
    <property type="entry name" value="GAF-like_dom_sf"/>
</dbReference>
<keyword evidence="4 8" id="KW-0547">Nucleotide-binding</keyword>
<dbReference type="InterPro" id="IPR016380">
    <property type="entry name" value="Sig_transdc_His_kin_NarX/NarQ"/>
</dbReference>
<dbReference type="GO" id="GO:0005886">
    <property type="term" value="C:plasma membrane"/>
    <property type="evidence" value="ECO:0007669"/>
    <property type="project" value="UniProtKB-SubCell"/>
</dbReference>
<dbReference type="InterPro" id="IPR050482">
    <property type="entry name" value="Sensor_HK_TwoCompSys"/>
</dbReference>
<dbReference type="PROSITE" id="PS50109">
    <property type="entry name" value="HIS_KIN"/>
    <property type="match status" value="1"/>
</dbReference>
<keyword evidence="9" id="KW-1133">Transmembrane helix</keyword>
<dbReference type="Gene3D" id="3.30.450.40">
    <property type="match status" value="1"/>
</dbReference>
<reference evidence="12" key="1">
    <citation type="submission" date="2016-10" db="EMBL/GenBank/DDBJ databases">
        <authorList>
            <person name="Varghese N."/>
            <person name="Submissions S."/>
        </authorList>
    </citation>
    <scope>NUCLEOTIDE SEQUENCE [LARGE SCALE GENOMIC DNA]</scope>
    <source>
        <strain evidence="12">LMG 26031</strain>
    </source>
</reference>
<protein>
    <recommendedName>
        <fullName evidence="8">Sensor protein</fullName>
        <ecNumber evidence="8">2.7.13.3</ecNumber>
    </recommendedName>
</protein>
<keyword evidence="2" id="KW-0597">Phosphoprotein</keyword>
<keyword evidence="8" id="KW-0997">Cell inner membrane</keyword>
<feature type="domain" description="Histidine kinase" evidence="10">
    <location>
        <begin position="394"/>
        <end position="589"/>
    </location>
</feature>
<dbReference type="RefSeq" id="WP_090866203.1">
    <property type="nucleotide sequence ID" value="NZ_FNYE01000010.1"/>
</dbReference>
<dbReference type="EMBL" id="FNYE01000010">
    <property type="protein sequence ID" value="SEJ38391.1"/>
    <property type="molecule type" value="Genomic_DNA"/>
</dbReference>
<feature type="transmembrane region" description="Helical" evidence="9">
    <location>
        <begin position="12"/>
        <end position="34"/>
    </location>
</feature>
<dbReference type="InterPro" id="IPR005467">
    <property type="entry name" value="His_kinase_dom"/>
</dbReference>
<dbReference type="Pfam" id="PF02518">
    <property type="entry name" value="HATPase_c"/>
    <property type="match status" value="1"/>
</dbReference>
<dbReference type="Gene3D" id="1.20.5.1930">
    <property type="match status" value="1"/>
</dbReference>
<dbReference type="STRING" id="667676.SAMN05192539_101045"/>
<dbReference type="PANTHER" id="PTHR24421:SF10">
    <property type="entry name" value="NITRATE_NITRITE SENSOR PROTEIN NARQ"/>
    <property type="match status" value="1"/>
</dbReference>
<dbReference type="OrthoDB" id="9811306at2"/>
<dbReference type="InterPro" id="IPR003594">
    <property type="entry name" value="HATPase_dom"/>
</dbReference>
<proteinExistence type="predicted"/>
<evidence type="ECO:0000256" key="1">
    <source>
        <dbReference type="ARBA" id="ARBA00000085"/>
    </source>
</evidence>
<dbReference type="GO" id="GO:0046983">
    <property type="term" value="F:protein dimerization activity"/>
    <property type="evidence" value="ECO:0007669"/>
    <property type="project" value="UniProtKB-UniRule"/>
</dbReference>
<name>A0A1H6YAX1_9BURK</name>
<dbReference type="GO" id="GO:0000155">
    <property type="term" value="F:phosphorelay sensor kinase activity"/>
    <property type="evidence" value="ECO:0007669"/>
    <property type="project" value="UniProtKB-UniRule"/>
</dbReference>
<evidence type="ECO:0000256" key="3">
    <source>
        <dbReference type="ARBA" id="ARBA00022679"/>
    </source>
</evidence>
<accession>A0A1H6YAX1</accession>
<dbReference type="GO" id="GO:0005524">
    <property type="term" value="F:ATP binding"/>
    <property type="evidence" value="ECO:0007669"/>
    <property type="project" value="UniProtKB-UniRule"/>
</dbReference>
<evidence type="ECO:0000313" key="12">
    <source>
        <dbReference type="Proteomes" id="UP000198866"/>
    </source>
</evidence>
<comment type="subcellular location">
    <subcellularLocation>
        <location evidence="8">Cell inner membrane</location>
    </subcellularLocation>
</comment>
<organism evidence="11 12">
    <name type="scientific">Paraburkholderia diazotrophica</name>
    <dbReference type="NCBI Taxonomy" id="667676"/>
    <lineage>
        <taxon>Bacteria</taxon>
        <taxon>Pseudomonadati</taxon>
        <taxon>Pseudomonadota</taxon>
        <taxon>Betaproteobacteria</taxon>
        <taxon>Burkholderiales</taxon>
        <taxon>Burkholderiaceae</taxon>
        <taxon>Paraburkholderia</taxon>
    </lineage>
</organism>
<dbReference type="Gene3D" id="3.30.565.10">
    <property type="entry name" value="Histidine kinase-like ATPase, C-terminal domain"/>
    <property type="match status" value="1"/>
</dbReference>
<keyword evidence="8 9" id="KW-0472">Membrane</keyword>
<dbReference type="AlphaFoldDB" id="A0A1H6YAX1"/>
<dbReference type="SMART" id="SM00387">
    <property type="entry name" value="HATPase_c"/>
    <property type="match status" value="1"/>
</dbReference>
<dbReference type="PIRSF" id="PIRSF003167">
    <property type="entry name" value="STHK_NarX/NarQ"/>
    <property type="match status" value="1"/>
</dbReference>
<dbReference type="InterPro" id="IPR036890">
    <property type="entry name" value="HATPase_C_sf"/>
</dbReference>
<keyword evidence="6 8" id="KW-0067">ATP-binding</keyword>
<keyword evidence="12" id="KW-1185">Reference proteome</keyword>
<evidence type="ECO:0000256" key="4">
    <source>
        <dbReference type="ARBA" id="ARBA00022741"/>
    </source>
</evidence>
<evidence type="ECO:0000256" key="5">
    <source>
        <dbReference type="ARBA" id="ARBA00022777"/>
    </source>
</evidence>
<evidence type="ECO:0000256" key="7">
    <source>
        <dbReference type="ARBA" id="ARBA00023012"/>
    </source>
</evidence>
<gene>
    <name evidence="11" type="ORF">SAMN05192539_101045</name>
</gene>
<comment type="catalytic activity">
    <reaction evidence="1 8">
        <text>ATP + protein L-histidine = ADP + protein N-phospho-L-histidine.</text>
        <dbReference type="EC" id="2.7.13.3"/>
    </reaction>
</comment>
<evidence type="ECO:0000256" key="8">
    <source>
        <dbReference type="PIRNR" id="PIRNR003167"/>
    </source>
</evidence>
<dbReference type="CDD" id="cd16917">
    <property type="entry name" value="HATPase_UhpB-NarQ-NarX-like"/>
    <property type="match status" value="1"/>
</dbReference>